<accession>A0A265NDT6</accession>
<organism evidence="2 3">
    <name type="scientific">Virgibacillus indicus</name>
    <dbReference type="NCBI Taxonomy" id="2024554"/>
    <lineage>
        <taxon>Bacteria</taxon>
        <taxon>Bacillati</taxon>
        <taxon>Bacillota</taxon>
        <taxon>Bacilli</taxon>
        <taxon>Bacillales</taxon>
        <taxon>Bacillaceae</taxon>
        <taxon>Virgibacillus</taxon>
    </lineage>
</organism>
<feature type="transmembrane region" description="Helical" evidence="1">
    <location>
        <begin position="7"/>
        <end position="26"/>
    </location>
</feature>
<proteinExistence type="predicted"/>
<dbReference type="Pfam" id="PF10710">
    <property type="entry name" value="DUF2512"/>
    <property type="match status" value="1"/>
</dbReference>
<evidence type="ECO:0000313" key="2">
    <source>
        <dbReference type="EMBL" id="OZU89624.1"/>
    </source>
</evidence>
<keyword evidence="1" id="KW-0812">Transmembrane</keyword>
<name>A0A265NDT6_9BACI</name>
<dbReference type="Proteomes" id="UP000216498">
    <property type="component" value="Unassembled WGS sequence"/>
</dbReference>
<keyword evidence="1" id="KW-0472">Membrane</keyword>
<evidence type="ECO:0000313" key="3">
    <source>
        <dbReference type="Proteomes" id="UP000216498"/>
    </source>
</evidence>
<feature type="transmembrane region" description="Helical" evidence="1">
    <location>
        <begin position="87"/>
        <end position="105"/>
    </location>
</feature>
<keyword evidence="3" id="KW-1185">Reference proteome</keyword>
<feature type="transmembrane region" description="Helical" evidence="1">
    <location>
        <begin position="59"/>
        <end position="81"/>
    </location>
</feature>
<keyword evidence="1" id="KW-1133">Transmembrane helix</keyword>
<protein>
    <recommendedName>
        <fullName evidence="4">DUF2512 domain-containing protein</fullName>
    </recommendedName>
</protein>
<gene>
    <name evidence="2" type="ORF">CIL03_00315</name>
</gene>
<dbReference type="EMBL" id="NPMS01000001">
    <property type="protein sequence ID" value="OZU89624.1"/>
    <property type="molecule type" value="Genomic_DNA"/>
</dbReference>
<dbReference type="InterPro" id="IPR019649">
    <property type="entry name" value="DUF2512"/>
</dbReference>
<reference evidence="2 3" key="1">
    <citation type="submission" date="2017-08" db="EMBL/GenBank/DDBJ databases">
        <title>Virgibacillus indicus sp. nov. and Virgibacillus profoundi sp. nov, two moderately halophilic bacteria isolated from marine sediment by using the Microfluidic Streak Plate.</title>
        <authorList>
            <person name="Xu B."/>
            <person name="Hu B."/>
            <person name="Wang J."/>
            <person name="Zhu Y."/>
            <person name="Huang L."/>
            <person name="Du W."/>
            <person name="Huang Y."/>
        </authorList>
    </citation>
    <scope>NUCLEOTIDE SEQUENCE [LARGE SCALE GENOMIC DNA]</scope>
    <source>
        <strain evidence="2 3">IO3-P2-C2</strain>
    </source>
</reference>
<dbReference type="OrthoDB" id="2111682at2"/>
<feature type="transmembrane region" description="Helical" evidence="1">
    <location>
        <begin position="32"/>
        <end position="52"/>
    </location>
</feature>
<dbReference type="AlphaFoldDB" id="A0A265NDT6"/>
<evidence type="ECO:0008006" key="4">
    <source>
        <dbReference type="Google" id="ProtNLM"/>
    </source>
</evidence>
<dbReference type="RefSeq" id="WP_094883225.1">
    <property type="nucleotide sequence ID" value="NZ_NPMS01000001.1"/>
</dbReference>
<evidence type="ECO:0000256" key="1">
    <source>
        <dbReference type="SAM" id="Phobius"/>
    </source>
</evidence>
<sequence length="149" mass="16422">MEHVKALLIKFIMITAVLWIVLSGFYDVAFADMLTISILLTGASYIIGDLFFLPRFENWGASLADLGMAFAGILFVGSFLVEGTIDLGSAAIVSALIIAAGEFFFHKYMANEVLTGEAIRSDEEKALIRKYQTEHSQELDGDDESDKKE</sequence>
<comment type="caution">
    <text evidence="2">The sequence shown here is derived from an EMBL/GenBank/DDBJ whole genome shotgun (WGS) entry which is preliminary data.</text>
</comment>